<evidence type="ECO:0000313" key="2">
    <source>
        <dbReference type="Proteomes" id="UP000019763"/>
    </source>
</evidence>
<dbReference type="RefSeq" id="XP_011131043.1">
    <property type="nucleotide sequence ID" value="XM_011132741.1"/>
</dbReference>
<dbReference type="Proteomes" id="UP000019763">
    <property type="component" value="Unassembled WGS sequence"/>
</dbReference>
<evidence type="ECO:0000313" key="1">
    <source>
        <dbReference type="EMBL" id="EZG57651.1"/>
    </source>
</evidence>
<comment type="caution">
    <text evidence="1">The sequence shown here is derived from an EMBL/GenBank/DDBJ whole genome shotgun (WGS) entry which is preliminary data.</text>
</comment>
<dbReference type="GeneID" id="22913460"/>
<dbReference type="Gene3D" id="1.10.2020.20">
    <property type="match status" value="1"/>
</dbReference>
<gene>
    <name evidence="1" type="ORF">GNI_097270</name>
</gene>
<accession>A0A023B4W1</accession>
<keyword evidence="1" id="KW-0675">Receptor</keyword>
<dbReference type="VEuPathDB" id="CryptoDB:GNI_097270"/>
<sequence length="305" mass="33679">MIVFLESEANTRHGQPGTVALAQQTETPASTETPAKEVAVGDAKGTVGEAAVEDTKEAIENANAQDNGRLILLWTPRITESLGSQHFALEDDVKLRGEMETEGAEATGAEAVRRYWLKVERSGVTVFECSFSNAEDGEIWVSTLLQMIDELKGDEDAVMLTTDPGPLRTIEIPHRPMAITSLTTQENLLSLLSDEEAVQELFSLLPESLRNLDSLRRIFKCSAFNNAGLELTQAMYGGDAPALFLSLGLTFNPLMDRNFAPTFAPILSTRRARLHARVCDFHARVCDLHTRVLHSGYNHRFFRSC</sequence>
<dbReference type="EMBL" id="AFNH02000728">
    <property type="protein sequence ID" value="EZG57651.1"/>
    <property type="molecule type" value="Genomic_DNA"/>
</dbReference>
<keyword evidence="1" id="KW-0378">Hydrolase</keyword>
<dbReference type="AlphaFoldDB" id="A0A023B4W1"/>
<dbReference type="GO" id="GO:0016787">
    <property type="term" value="F:hydrolase activity"/>
    <property type="evidence" value="ECO:0007669"/>
    <property type="project" value="UniProtKB-KW"/>
</dbReference>
<organism evidence="1 2">
    <name type="scientific">Gregarina niphandrodes</name>
    <name type="common">Septate eugregarine</name>
    <dbReference type="NCBI Taxonomy" id="110365"/>
    <lineage>
        <taxon>Eukaryota</taxon>
        <taxon>Sar</taxon>
        <taxon>Alveolata</taxon>
        <taxon>Apicomplexa</taxon>
        <taxon>Conoidasida</taxon>
        <taxon>Gregarinasina</taxon>
        <taxon>Eugregarinorida</taxon>
        <taxon>Gregarinidae</taxon>
        <taxon>Gregarina</taxon>
    </lineage>
</organism>
<keyword evidence="2" id="KW-1185">Reference proteome</keyword>
<reference evidence="1" key="1">
    <citation type="submission" date="2013-12" db="EMBL/GenBank/DDBJ databases">
        <authorList>
            <person name="Omoto C.K."/>
            <person name="Sibley D."/>
            <person name="Venepally P."/>
            <person name="Hadjithomas M."/>
            <person name="Karamycheva S."/>
            <person name="Brunk B."/>
            <person name="Roos D."/>
            <person name="Caler E."/>
            <person name="Lorenzi H."/>
        </authorList>
    </citation>
    <scope>NUCLEOTIDE SEQUENCE</scope>
</reference>
<protein>
    <submittedName>
        <fullName evidence="1">Ubiquitin carboxy-terminal hydrolase 37 receptor-binding site protein</fullName>
    </submittedName>
</protein>
<dbReference type="InterPro" id="IPR038108">
    <property type="entry name" value="RPN13_DEUBAD_sf"/>
</dbReference>
<name>A0A023B4W1_GRENI</name>
<proteinExistence type="predicted"/>